<keyword evidence="5" id="KW-1185">Reference proteome</keyword>
<organism evidence="4 5">
    <name type="scientific">Terrimicrobium sacchariphilum</name>
    <dbReference type="NCBI Taxonomy" id="690879"/>
    <lineage>
        <taxon>Bacteria</taxon>
        <taxon>Pseudomonadati</taxon>
        <taxon>Verrucomicrobiota</taxon>
        <taxon>Terrimicrobiia</taxon>
        <taxon>Terrimicrobiales</taxon>
        <taxon>Terrimicrobiaceae</taxon>
        <taxon>Terrimicrobium</taxon>
    </lineage>
</organism>
<accession>A0A146G7Q5</accession>
<dbReference type="InterPro" id="IPR010840">
    <property type="entry name" value="YqiJ_OB"/>
</dbReference>
<feature type="transmembrane region" description="Helical" evidence="1">
    <location>
        <begin position="112"/>
        <end position="131"/>
    </location>
</feature>
<keyword evidence="1" id="KW-0812">Transmembrane</keyword>
<name>A0A146G7Q5_TERSA</name>
<dbReference type="FunCoup" id="A0A146G7Q5">
    <property type="interactions" value="2"/>
</dbReference>
<evidence type="ECO:0000259" key="3">
    <source>
        <dbReference type="Pfam" id="PF21001"/>
    </source>
</evidence>
<dbReference type="EMBL" id="BDCO01000002">
    <property type="protein sequence ID" value="GAT32907.1"/>
    <property type="molecule type" value="Genomic_DNA"/>
</dbReference>
<dbReference type="Pfam" id="PF07290">
    <property type="entry name" value="YqiJ_OB"/>
    <property type="match status" value="1"/>
</dbReference>
<evidence type="ECO:0000313" key="4">
    <source>
        <dbReference type="EMBL" id="GAT32907.1"/>
    </source>
</evidence>
<evidence type="ECO:0000313" key="5">
    <source>
        <dbReference type="Proteomes" id="UP000076023"/>
    </source>
</evidence>
<feature type="domain" description="Inner membrane protein YqiJ OB-fold" evidence="2">
    <location>
        <begin position="154"/>
        <end position="217"/>
    </location>
</feature>
<keyword evidence="1" id="KW-1133">Transmembrane helix</keyword>
<keyword evidence="1" id="KW-0472">Membrane</keyword>
<dbReference type="InParanoid" id="A0A146G7Q5"/>
<dbReference type="OrthoDB" id="5421421at2"/>
<dbReference type="Proteomes" id="UP000076023">
    <property type="component" value="Unassembled WGS sequence"/>
</dbReference>
<sequence>MIHFLLASENTPFTIALVLMVAIGALELVFSIFGPGLSHLIETGLPDLNHELGDMAPHDAHALDDVPSPLSKLLGWLRIGQVPLLILFVVFLTAFGVIGLALQFTLASLTKFLLPAPVAGIVAFLGAIPCVRTGGGLLAKILPRDETTAVSEDSFVGRIAVITNGTARRGSPAEARLQDQHRQSHYIFVEPDVEGEEFPSGSTVLIVEKHANIYRAIHNPNSALVD</sequence>
<evidence type="ECO:0008006" key="6">
    <source>
        <dbReference type="Google" id="ProtNLM"/>
    </source>
</evidence>
<dbReference type="RefSeq" id="WP_075078706.1">
    <property type="nucleotide sequence ID" value="NZ_BDCO01000002.1"/>
</dbReference>
<feature type="transmembrane region" description="Helical" evidence="1">
    <location>
        <begin position="12"/>
        <end position="33"/>
    </location>
</feature>
<feature type="transmembrane region" description="Helical" evidence="1">
    <location>
        <begin position="82"/>
        <end position="106"/>
    </location>
</feature>
<feature type="domain" description="Inner membrane protein YqiJ N-terminal" evidence="3">
    <location>
        <begin position="10"/>
        <end position="132"/>
    </location>
</feature>
<reference evidence="5" key="1">
    <citation type="journal article" date="2017" name="Genome Announc.">
        <title>Draft Genome Sequence of Terrimicrobium sacchariphilum NM-5T, a Facultative Anaerobic Soil Bacterium of the Class Spartobacteria.</title>
        <authorList>
            <person name="Qiu Y.L."/>
            <person name="Tourlousse D.M."/>
            <person name="Matsuura N."/>
            <person name="Ohashi A."/>
            <person name="Sekiguchi Y."/>
        </authorList>
    </citation>
    <scope>NUCLEOTIDE SEQUENCE [LARGE SCALE GENOMIC DNA]</scope>
    <source>
        <strain evidence="5">NM-5</strain>
    </source>
</reference>
<dbReference type="InterPro" id="IPR048376">
    <property type="entry name" value="YqiJ_N"/>
</dbReference>
<dbReference type="STRING" id="690879.TSACC_21309"/>
<gene>
    <name evidence="4" type="ORF">TSACC_21309</name>
</gene>
<protein>
    <recommendedName>
        <fullName evidence="6">DUF1449 family protein</fullName>
    </recommendedName>
</protein>
<dbReference type="Pfam" id="PF21001">
    <property type="entry name" value="YqiJ_N"/>
    <property type="match status" value="1"/>
</dbReference>
<proteinExistence type="predicted"/>
<evidence type="ECO:0000256" key="1">
    <source>
        <dbReference type="SAM" id="Phobius"/>
    </source>
</evidence>
<dbReference type="AlphaFoldDB" id="A0A146G7Q5"/>
<comment type="caution">
    <text evidence="4">The sequence shown here is derived from an EMBL/GenBank/DDBJ whole genome shotgun (WGS) entry which is preliminary data.</text>
</comment>
<evidence type="ECO:0000259" key="2">
    <source>
        <dbReference type="Pfam" id="PF07290"/>
    </source>
</evidence>